<name>A0AAW1M4W5_SAPOF</name>
<accession>A0AAW1M4W5</accession>
<gene>
    <name evidence="1" type="ORF">RND81_03G120700</name>
</gene>
<comment type="caution">
    <text evidence="1">The sequence shown here is derived from an EMBL/GenBank/DDBJ whole genome shotgun (WGS) entry which is preliminary data.</text>
</comment>
<dbReference type="AlphaFoldDB" id="A0AAW1M4W5"/>
<sequence length="312" mass="36396">MKKIRVAFSGYDGYDVDSAGRSGGLSIIWRRDISCLLRSASIHHIDFDVEIGGQQWRFTGVYGWPAIQDREIPYEGYMYTYDNGHEGAANRQSRLDRALVTESWLDIYPYSKLINSDREWSDHAPVIVYLEKDSGAGQKRTSLFRFEQIWVGEEECEEFIKHAWECGDEDVATSISQCAMQLRKWKGASIGKITKAIHQRRRRLKQLNEGDRTAALIEKRKQIIQEIAQLTKQEEIFWRQRSRALWLKEEDKNTKFFHRKAGQRRKNNYIAQITDEDGGTYTEHEQISKVVVDYFKTLFTSTNPTGFDTMLE</sequence>
<evidence type="ECO:0008006" key="3">
    <source>
        <dbReference type="Google" id="ProtNLM"/>
    </source>
</evidence>
<dbReference type="InterPro" id="IPR036691">
    <property type="entry name" value="Endo/exonu/phosph_ase_sf"/>
</dbReference>
<evidence type="ECO:0000313" key="1">
    <source>
        <dbReference type="EMBL" id="KAK9741666.1"/>
    </source>
</evidence>
<dbReference type="SUPFAM" id="SSF56219">
    <property type="entry name" value="DNase I-like"/>
    <property type="match status" value="1"/>
</dbReference>
<dbReference type="Gene3D" id="3.60.10.10">
    <property type="entry name" value="Endonuclease/exonuclease/phosphatase"/>
    <property type="match status" value="1"/>
</dbReference>
<dbReference type="PANTHER" id="PTHR33710:SF83">
    <property type="entry name" value="ENDONUCLEASE_EXONUCLEASE_PHOSPHATASE DOMAIN-CONTAINING PROTEIN"/>
    <property type="match status" value="1"/>
</dbReference>
<reference evidence="1" key="1">
    <citation type="submission" date="2024-03" db="EMBL/GenBank/DDBJ databases">
        <title>WGS assembly of Saponaria officinalis var. Norfolk2.</title>
        <authorList>
            <person name="Jenkins J."/>
            <person name="Shu S."/>
            <person name="Grimwood J."/>
            <person name="Barry K."/>
            <person name="Goodstein D."/>
            <person name="Schmutz J."/>
            <person name="Leebens-Mack J."/>
            <person name="Osbourn A."/>
        </authorList>
    </citation>
    <scope>NUCLEOTIDE SEQUENCE [LARGE SCALE GENOMIC DNA]</scope>
    <source>
        <strain evidence="1">JIC</strain>
    </source>
</reference>
<dbReference type="EMBL" id="JBDFQZ010000003">
    <property type="protein sequence ID" value="KAK9741666.1"/>
    <property type="molecule type" value="Genomic_DNA"/>
</dbReference>
<evidence type="ECO:0000313" key="2">
    <source>
        <dbReference type="Proteomes" id="UP001443914"/>
    </source>
</evidence>
<organism evidence="1 2">
    <name type="scientific">Saponaria officinalis</name>
    <name type="common">Common soapwort</name>
    <name type="synonym">Lychnis saponaria</name>
    <dbReference type="NCBI Taxonomy" id="3572"/>
    <lineage>
        <taxon>Eukaryota</taxon>
        <taxon>Viridiplantae</taxon>
        <taxon>Streptophyta</taxon>
        <taxon>Embryophyta</taxon>
        <taxon>Tracheophyta</taxon>
        <taxon>Spermatophyta</taxon>
        <taxon>Magnoliopsida</taxon>
        <taxon>eudicotyledons</taxon>
        <taxon>Gunneridae</taxon>
        <taxon>Pentapetalae</taxon>
        <taxon>Caryophyllales</taxon>
        <taxon>Caryophyllaceae</taxon>
        <taxon>Caryophylleae</taxon>
        <taxon>Saponaria</taxon>
    </lineage>
</organism>
<proteinExistence type="predicted"/>
<dbReference type="Proteomes" id="UP001443914">
    <property type="component" value="Unassembled WGS sequence"/>
</dbReference>
<keyword evidence="2" id="KW-1185">Reference proteome</keyword>
<protein>
    <recommendedName>
        <fullName evidence="3">Endonuclease/exonuclease/phosphatase domain-containing protein</fullName>
    </recommendedName>
</protein>
<dbReference type="PANTHER" id="PTHR33710">
    <property type="entry name" value="BNAC02G09200D PROTEIN"/>
    <property type="match status" value="1"/>
</dbReference>